<feature type="signal peptide" evidence="4">
    <location>
        <begin position="1"/>
        <end position="24"/>
    </location>
</feature>
<dbReference type="PANTHER" id="PTHR43343">
    <property type="entry name" value="PEPTIDASE S12"/>
    <property type="match status" value="1"/>
</dbReference>
<name>A0A5B8U9I6_9ACTN</name>
<dbReference type="RefSeq" id="WP_146921819.1">
    <property type="nucleotide sequence ID" value="NZ_CP042430.1"/>
</dbReference>
<evidence type="ECO:0000256" key="4">
    <source>
        <dbReference type="SAM" id="SignalP"/>
    </source>
</evidence>
<evidence type="ECO:0000256" key="3">
    <source>
        <dbReference type="SAM" id="MobiDB-lite"/>
    </source>
</evidence>
<keyword evidence="4" id="KW-0732">Signal</keyword>
<dbReference type="InterPro" id="IPR051201">
    <property type="entry name" value="Chloro_Bact_Ser_Proteases"/>
</dbReference>
<dbReference type="KEGG" id="bsol:FSW04_19050"/>
<reference evidence="5 6" key="1">
    <citation type="journal article" date="2018" name="J. Microbiol.">
        <title>Baekduia soli gen. nov., sp. nov., a novel bacterium isolated from the soil of Baekdu Mountain and proposal of a novel family name, Baekduiaceae fam. nov.</title>
        <authorList>
            <person name="An D.S."/>
            <person name="Siddiqi M.Z."/>
            <person name="Kim K.H."/>
            <person name="Yu H.S."/>
            <person name="Im W.T."/>
        </authorList>
    </citation>
    <scope>NUCLEOTIDE SEQUENCE [LARGE SCALE GENOMIC DNA]</scope>
    <source>
        <strain evidence="5 6">BR7-21</strain>
    </source>
</reference>
<evidence type="ECO:0000313" key="6">
    <source>
        <dbReference type="Proteomes" id="UP000321805"/>
    </source>
</evidence>
<evidence type="ECO:0000256" key="2">
    <source>
        <dbReference type="ARBA" id="ARBA00022801"/>
    </source>
</evidence>
<dbReference type="Gene3D" id="2.40.10.120">
    <property type="match status" value="1"/>
</dbReference>
<feature type="chain" id="PRO_5022899941" evidence="4">
    <location>
        <begin position="25"/>
        <end position="293"/>
    </location>
</feature>
<dbReference type="Pfam" id="PF13365">
    <property type="entry name" value="Trypsin_2"/>
    <property type="match status" value="1"/>
</dbReference>
<keyword evidence="1 5" id="KW-0645">Protease</keyword>
<dbReference type="OrthoDB" id="9758917at2"/>
<keyword evidence="2" id="KW-0378">Hydrolase</keyword>
<protein>
    <submittedName>
        <fullName evidence="5">Trypsin-like serine protease</fullName>
    </submittedName>
</protein>
<gene>
    <name evidence="5" type="ORF">FSW04_19050</name>
</gene>
<dbReference type="GO" id="GO:0004252">
    <property type="term" value="F:serine-type endopeptidase activity"/>
    <property type="evidence" value="ECO:0007669"/>
    <property type="project" value="InterPro"/>
</dbReference>
<accession>A0A5B8U9I6</accession>
<dbReference type="AlphaFoldDB" id="A0A5B8U9I6"/>
<dbReference type="PANTHER" id="PTHR43343:SF3">
    <property type="entry name" value="PROTEASE DO-LIKE 8, CHLOROPLASTIC"/>
    <property type="match status" value="1"/>
</dbReference>
<dbReference type="InterPro" id="IPR001940">
    <property type="entry name" value="Peptidase_S1C"/>
</dbReference>
<dbReference type="SUPFAM" id="SSF50494">
    <property type="entry name" value="Trypsin-like serine proteases"/>
    <property type="match status" value="1"/>
</dbReference>
<feature type="compositionally biased region" description="Low complexity" evidence="3">
    <location>
        <begin position="263"/>
        <end position="278"/>
    </location>
</feature>
<dbReference type="InterPro" id="IPR009003">
    <property type="entry name" value="Peptidase_S1_PA"/>
</dbReference>
<dbReference type="PRINTS" id="PR00834">
    <property type="entry name" value="PROTEASES2C"/>
</dbReference>
<feature type="region of interest" description="Disordered" evidence="3">
    <location>
        <begin position="263"/>
        <end position="293"/>
    </location>
</feature>
<dbReference type="EMBL" id="CP042430">
    <property type="protein sequence ID" value="QEC49458.1"/>
    <property type="molecule type" value="Genomic_DNA"/>
</dbReference>
<keyword evidence="6" id="KW-1185">Reference proteome</keyword>
<sequence length="293" mass="28352">MTFPSKLVALGAGAILAGAGGAGAAAVVIGDHGGGGASSPAIAATGARRVVDASTTTAKAVYDATKGSVANVSAQTGDGTATGSGFVVSSDGKIITNEHVVEGATSVTVSLGTDGAKQPARVLAADASKDLALLQVDTNGAKLKPLTFADSSQVEVGDPSYAIGNPYGLDHTFTSGIISALDRSIQAPDGTTIKDVLQTDAAINPGNSGGALLDASGRVIGVNSQIAASGSSSGGGEAGNVGIGFAIPSDTVQAFIAHPTSTSAASAGQAQQQQGGQADPYGRQADPYGLFGP</sequence>
<proteinExistence type="predicted"/>
<dbReference type="GO" id="GO:0006508">
    <property type="term" value="P:proteolysis"/>
    <property type="evidence" value="ECO:0007669"/>
    <property type="project" value="UniProtKB-KW"/>
</dbReference>
<evidence type="ECO:0000256" key="1">
    <source>
        <dbReference type="ARBA" id="ARBA00022670"/>
    </source>
</evidence>
<dbReference type="Proteomes" id="UP000321805">
    <property type="component" value="Chromosome"/>
</dbReference>
<organism evidence="5 6">
    <name type="scientific">Baekduia soli</name>
    <dbReference type="NCBI Taxonomy" id="496014"/>
    <lineage>
        <taxon>Bacteria</taxon>
        <taxon>Bacillati</taxon>
        <taxon>Actinomycetota</taxon>
        <taxon>Thermoleophilia</taxon>
        <taxon>Solirubrobacterales</taxon>
        <taxon>Baekduiaceae</taxon>
        <taxon>Baekduia</taxon>
    </lineage>
</organism>
<evidence type="ECO:0000313" key="5">
    <source>
        <dbReference type="EMBL" id="QEC49458.1"/>
    </source>
</evidence>